<name>A0ABR3NTH1_9TELE</name>
<reference evidence="2 3" key="1">
    <citation type="submission" date="2023-09" db="EMBL/GenBank/DDBJ databases">
        <authorList>
            <person name="Wang M."/>
        </authorList>
    </citation>
    <scope>NUCLEOTIDE SEQUENCE [LARGE SCALE GENOMIC DNA]</scope>
    <source>
        <strain evidence="2">GT-2023</strain>
        <tissue evidence="2">Liver</tissue>
    </source>
</reference>
<protein>
    <submittedName>
        <fullName evidence="2">Uncharacterized protein</fullName>
    </submittedName>
</protein>
<keyword evidence="1" id="KW-0812">Transmembrane</keyword>
<keyword evidence="3" id="KW-1185">Reference proteome</keyword>
<keyword evidence="1" id="KW-0472">Membrane</keyword>
<feature type="transmembrane region" description="Helical" evidence="1">
    <location>
        <begin position="16"/>
        <end position="39"/>
    </location>
</feature>
<keyword evidence="1" id="KW-1133">Transmembrane helix</keyword>
<accession>A0ABR3NTH1</accession>
<comment type="caution">
    <text evidence="2">The sequence shown here is derived from an EMBL/GenBank/DDBJ whole genome shotgun (WGS) entry which is preliminary data.</text>
</comment>
<sequence>MSFCSVLEVPVSSHGALFLIGPLVLVELSSSSVLLWSCIRLTLRWLLRRPSVHSQSRCTSSMTVLHCSSQ</sequence>
<dbReference type="Proteomes" id="UP001558613">
    <property type="component" value="Unassembled WGS sequence"/>
</dbReference>
<dbReference type="EMBL" id="JAYMGO010000002">
    <property type="protein sequence ID" value="KAL1280081.1"/>
    <property type="molecule type" value="Genomic_DNA"/>
</dbReference>
<evidence type="ECO:0000313" key="3">
    <source>
        <dbReference type="Proteomes" id="UP001558613"/>
    </source>
</evidence>
<evidence type="ECO:0000256" key="1">
    <source>
        <dbReference type="SAM" id="Phobius"/>
    </source>
</evidence>
<evidence type="ECO:0000313" key="2">
    <source>
        <dbReference type="EMBL" id="KAL1280081.1"/>
    </source>
</evidence>
<gene>
    <name evidence="2" type="ORF">QQF64_014681</name>
</gene>
<organism evidence="2 3">
    <name type="scientific">Cirrhinus molitorella</name>
    <name type="common">mud carp</name>
    <dbReference type="NCBI Taxonomy" id="172907"/>
    <lineage>
        <taxon>Eukaryota</taxon>
        <taxon>Metazoa</taxon>
        <taxon>Chordata</taxon>
        <taxon>Craniata</taxon>
        <taxon>Vertebrata</taxon>
        <taxon>Euteleostomi</taxon>
        <taxon>Actinopterygii</taxon>
        <taxon>Neopterygii</taxon>
        <taxon>Teleostei</taxon>
        <taxon>Ostariophysi</taxon>
        <taxon>Cypriniformes</taxon>
        <taxon>Cyprinidae</taxon>
        <taxon>Labeoninae</taxon>
        <taxon>Labeonini</taxon>
        <taxon>Cirrhinus</taxon>
    </lineage>
</organism>
<proteinExistence type="predicted"/>